<evidence type="ECO:0000313" key="3">
    <source>
        <dbReference type="Proteomes" id="UP000177798"/>
    </source>
</evidence>
<dbReference type="AlphaFoldDB" id="A0A1D9QEM1"/>
<dbReference type="VEuPathDB" id="FungiDB:sscle_11g081470"/>
<proteinExistence type="predicted"/>
<feature type="region of interest" description="Disordered" evidence="1">
    <location>
        <begin position="1"/>
        <end position="161"/>
    </location>
</feature>
<reference evidence="3" key="1">
    <citation type="journal article" date="2017" name="Genome Biol. Evol.">
        <title>The complete genome sequence of the phytopathogenic fungus Sclerotinia sclerotiorum reveals insights into the genome architecture of broad host range pathogens.</title>
        <authorList>
            <person name="Derbyshire M."/>
            <person name="Denton-Giles M."/>
            <person name="Hegedus D."/>
            <person name="Seifbarghy S."/>
            <person name="Rollins J."/>
            <person name="van Kan J."/>
            <person name="Seidl M.F."/>
            <person name="Faino L."/>
            <person name="Mbengue M."/>
            <person name="Navaud O."/>
            <person name="Raffaele S."/>
            <person name="Hammond-Kosack K."/>
            <person name="Heard S."/>
            <person name="Oliver R."/>
        </authorList>
    </citation>
    <scope>NUCLEOTIDE SEQUENCE [LARGE SCALE GENOMIC DNA]</scope>
    <source>
        <strain evidence="3">ATCC 18683 / 1980 / Ss-1</strain>
    </source>
</reference>
<dbReference type="RefSeq" id="XP_001591406.1">
    <property type="nucleotide sequence ID" value="XM_001591356.1"/>
</dbReference>
<name>A0A1D9QEM1_SCLS1</name>
<dbReference type="OrthoDB" id="3524467at2759"/>
<feature type="compositionally biased region" description="Polar residues" evidence="1">
    <location>
        <begin position="92"/>
        <end position="101"/>
    </location>
</feature>
<dbReference type="KEGG" id="ssl:SS1G_08032"/>
<dbReference type="Proteomes" id="UP000177798">
    <property type="component" value="Chromosome 11"/>
</dbReference>
<evidence type="ECO:0000313" key="2">
    <source>
        <dbReference type="EMBL" id="APA13377.1"/>
    </source>
</evidence>
<dbReference type="EMBL" id="CP017824">
    <property type="protein sequence ID" value="APA13377.1"/>
    <property type="molecule type" value="Genomic_DNA"/>
</dbReference>
<accession>A0A1D9QEM1</accession>
<sequence length="200" mass="22538">MDSGAFPSVMIPDQWFTNTGTDQTPSFYSQDSSSNQEKLSAQQHNIANNNNPTLSLGHMSNNPPQSNPTEFSHLNESSFTFDQYDLPPINTLPPSQFNTRPSLPPSASDPSTISRSHKRTHSSFQSGTVKKDTEEQKDSENTSLFHDVNDKQHVDEHGKQTVSGLRSEVRQYAFKVTEQFNIVRKVTKDLQDRVTPRINE</sequence>
<gene>
    <name evidence="2" type="ORF">sscle_11g081470</name>
</gene>
<organism evidence="2 3">
    <name type="scientific">Sclerotinia sclerotiorum (strain ATCC 18683 / 1980 / Ss-1)</name>
    <name type="common">White mold</name>
    <name type="synonym">Whetzelinia sclerotiorum</name>
    <dbReference type="NCBI Taxonomy" id="665079"/>
    <lineage>
        <taxon>Eukaryota</taxon>
        <taxon>Fungi</taxon>
        <taxon>Dikarya</taxon>
        <taxon>Ascomycota</taxon>
        <taxon>Pezizomycotina</taxon>
        <taxon>Leotiomycetes</taxon>
        <taxon>Helotiales</taxon>
        <taxon>Sclerotiniaceae</taxon>
        <taxon>Sclerotinia</taxon>
    </lineage>
</organism>
<feature type="compositionally biased region" description="Basic and acidic residues" evidence="1">
    <location>
        <begin position="129"/>
        <end position="140"/>
    </location>
</feature>
<protein>
    <submittedName>
        <fullName evidence="2">Uncharacterized protein</fullName>
    </submittedName>
</protein>
<evidence type="ECO:0000256" key="1">
    <source>
        <dbReference type="SAM" id="MobiDB-lite"/>
    </source>
</evidence>
<feature type="compositionally biased region" description="Polar residues" evidence="1">
    <location>
        <begin position="15"/>
        <end position="81"/>
    </location>
</feature>
<feature type="compositionally biased region" description="Basic and acidic residues" evidence="1">
    <location>
        <begin position="147"/>
        <end position="159"/>
    </location>
</feature>